<proteinExistence type="predicted"/>
<evidence type="ECO:0000256" key="4">
    <source>
        <dbReference type="ARBA" id="ARBA00023136"/>
    </source>
</evidence>
<dbReference type="OrthoDB" id="238751at2"/>
<comment type="subcellular location">
    <subcellularLocation>
        <location evidence="1">Membrane</location>
        <topology evidence="1">Multi-pass membrane protein</topology>
    </subcellularLocation>
</comment>
<evidence type="ECO:0000256" key="6">
    <source>
        <dbReference type="SAM" id="Phobius"/>
    </source>
</evidence>
<feature type="transmembrane region" description="Helical" evidence="6">
    <location>
        <begin position="501"/>
        <end position="520"/>
    </location>
</feature>
<feature type="transmembrane region" description="Helical" evidence="6">
    <location>
        <begin position="632"/>
        <end position="648"/>
    </location>
</feature>
<dbReference type="eggNOG" id="COG3307">
    <property type="taxonomic scope" value="Bacteria"/>
</dbReference>
<dbReference type="AlphaFoldDB" id="F0SG59"/>
<feature type="compositionally biased region" description="Pro residues" evidence="5">
    <location>
        <begin position="72"/>
        <end position="84"/>
    </location>
</feature>
<sequence length="1074" mass="117828">MGDWETFAAIMAKGGPDSASGLRPGRLRKKFTSSAPVPVKQAPSRPSANPILSESRKTVQPERADGQQADRPPAPPVDPPPPTLPLVNSTTAPEQNTGSETPSDAASLEITSQEIQPQPQTTSSRPATEQSARGRDSEAGLQHSARPHSTRQRSSQRQSSRSRTFEPQESASSRSRSRSSSRFQSGSEEGTSRRSRTPRKASRRIAPQEQPHFLNLLSSVFLFGTMAIVLLAFAGRTPTGLFCLCIGTFLTVGSWLLYRVSAAGIPWRWTGLEPILLLGLGLVMLQLTPLPTDLLEHLSPGLPHLLGADLTVSEDGLVPSWTILSLTPRESRLSLGGLACVSLLFLVMVQKLQNREFARRSVVGVALCSALYGVFATVQYLTSNGKFFWLIENAYTETATAAKGSFTNANHFAGFVCLSLGPLLAWAMAKSTNQPKKQSAWGNSSPQGLNEARLLIGGAGVVALLLAAVLSVSRGGILLAGAGIVVPIALLLTKRLTDSKFPVVIGVMALLATAGISMFGEEFFNRNALELATADVKELDDGDARQFVWQANFNAQQEFLWVGGGLGSHRDLIPAFHPASLDNRVYTHAENAYIQIGTELGMAGWILFSLCLVRIVWQLITFVFSSASDDEDLPLAVGVAGSVAVFLTQGCYDFAWYAPAYMLVILFYVAYLFRRPSEEQEAIEFRRIGFAPAFLLLILVGSAGWVAPSLYQAAQAEGPTMRYLVQTRKLANFENTEEELMSLKMRLGHLQQALSADPTDGRNYLRLSSCLRRVYELNSLQAQLPMPVTQIRAAVYSGGFQDADAVKNWLNNPGVMKSMLPLVQASLKASQKAIACSPCFTGAWLTQADLCFVESPAADLPDYFIERARRVQPHSADIVFAEGYHAWNNGNVEEAITHWKTIFADHHSERSRILELTTPSFSPEQMVQFIEPDWDSMYWIARSYALADHPQKAEAAAILGRLTQEAALHLPEDEQVRAFSRAFSVLSRHGEPGTTQSFIATSTKLQPESTALRKVFGQYLFRLKEFQQAEPHLAYYLERVSHDPDALKMLQTCRAQREQQALSPVQPASSRRFR</sequence>
<dbReference type="eggNOG" id="COG0457">
    <property type="taxonomic scope" value="Bacteria"/>
</dbReference>
<feature type="transmembrane region" description="Helical" evidence="6">
    <location>
        <begin position="450"/>
        <end position="470"/>
    </location>
</feature>
<evidence type="ECO:0000313" key="9">
    <source>
        <dbReference type="Proteomes" id="UP000006860"/>
    </source>
</evidence>
<gene>
    <name evidence="8" type="ordered locus">Plabr_1791</name>
</gene>
<name>F0SG59_RUBBR</name>
<dbReference type="SUPFAM" id="SSF48452">
    <property type="entry name" value="TPR-like"/>
    <property type="match status" value="2"/>
</dbReference>
<feature type="transmembrane region" description="Helical" evidence="6">
    <location>
        <begin position="331"/>
        <end position="349"/>
    </location>
</feature>
<dbReference type="InterPro" id="IPR011990">
    <property type="entry name" value="TPR-like_helical_dom_sf"/>
</dbReference>
<evidence type="ECO:0000256" key="2">
    <source>
        <dbReference type="ARBA" id="ARBA00022692"/>
    </source>
</evidence>
<dbReference type="KEGG" id="pbs:Plabr_1791"/>
<keyword evidence="9" id="KW-1185">Reference proteome</keyword>
<feature type="transmembrane region" description="Helical" evidence="6">
    <location>
        <begin position="239"/>
        <end position="258"/>
    </location>
</feature>
<feature type="transmembrane region" description="Helical" evidence="6">
    <location>
        <begin position="476"/>
        <end position="494"/>
    </location>
</feature>
<feature type="transmembrane region" description="Helical" evidence="6">
    <location>
        <begin position="213"/>
        <end position="233"/>
    </location>
</feature>
<evidence type="ECO:0000259" key="7">
    <source>
        <dbReference type="Pfam" id="PF04932"/>
    </source>
</evidence>
<accession>F0SG59</accession>
<feature type="compositionally biased region" description="Polar residues" evidence="5">
    <location>
        <begin position="88"/>
        <end position="131"/>
    </location>
</feature>
<keyword evidence="2 6" id="KW-0812">Transmembrane</keyword>
<evidence type="ECO:0000256" key="5">
    <source>
        <dbReference type="SAM" id="MobiDB-lite"/>
    </source>
</evidence>
<dbReference type="STRING" id="756272.Plabr_1791"/>
<dbReference type="EMBL" id="CP002546">
    <property type="protein sequence ID" value="ADY59401.1"/>
    <property type="molecule type" value="Genomic_DNA"/>
</dbReference>
<reference evidence="9" key="1">
    <citation type="submission" date="2011-02" db="EMBL/GenBank/DDBJ databases">
        <title>The complete genome of Planctomyces brasiliensis DSM 5305.</title>
        <authorList>
            <person name="Lucas S."/>
            <person name="Copeland A."/>
            <person name="Lapidus A."/>
            <person name="Bruce D."/>
            <person name="Goodwin L."/>
            <person name="Pitluck S."/>
            <person name="Kyrpides N."/>
            <person name="Mavromatis K."/>
            <person name="Pagani I."/>
            <person name="Ivanova N."/>
            <person name="Ovchinnikova G."/>
            <person name="Lu M."/>
            <person name="Detter J.C."/>
            <person name="Han C."/>
            <person name="Land M."/>
            <person name="Hauser L."/>
            <person name="Markowitz V."/>
            <person name="Cheng J.-F."/>
            <person name="Hugenholtz P."/>
            <person name="Woyke T."/>
            <person name="Wu D."/>
            <person name="Tindall B."/>
            <person name="Pomrenke H.G."/>
            <person name="Brambilla E."/>
            <person name="Klenk H.-P."/>
            <person name="Eisen J.A."/>
        </authorList>
    </citation>
    <scope>NUCLEOTIDE SEQUENCE [LARGE SCALE GENOMIC DNA]</scope>
    <source>
        <strain evidence="9">ATCC 49424 / DSM 5305 / JCM 21570 / NBRC 103401 / IFAM 1448</strain>
    </source>
</reference>
<keyword evidence="3 6" id="KW-1133">Transmembrane helix</keyword>
<feature type="transmembrane region" description="Helical" evidence="6">
    <location>
        <begin position="270"/>
        <end position="288"/>
    </location>
</feature>
<dbReference type="InterPro" id="IPR007016">
    <property type="entry name" value="O-antigen_ligase-rel_domated"/>
</dbReference>
<dbReference type="Proteomes" id="UP000006860">
    <property type="component" value="Chromosome"/>
</dbReference>
<dbReference type="InterPro" id="IPR051533">
    <property type="entry name" value="WaaL-like"/>
</dbReference>
<organism evidence="8 9">
    <name type="scientific">Rubinisphaera brasiliensis (strain ATCC 49424 / DSM 5305 / JCM 21570 / IAM 15109 / NBRC 103401 / IFAM 1448)</name>
    <name type="common">Planctomyces brasiliensis</name>
    <dbReference type="NCBI Taxonomy" id="756272"/>
    <lineage>
        <taxon>Bacteria</taxon>
        <taxon>Pseudomonadati</taxon>
        <taxon>Planctomycetota</taxon>
        <taxon>Planctomycetia</taxon>
        <taxon>Planctomycetales</taxon>
        <taxon>Planctomycetaceae</taxon>
        <taxon>Rubinisphaera</taxon>
    </lineage>
</organism>
<evidence type="ECO:0000256" key="3">
    <source>
        <dbReference type="ARBA" id="ARBA00022989"/>
    </source>
</evidence>
<dbReference type="Gene3D" id="1.25.40.10">
    <property type="entry name" value="Tetratricopeptide repeat domain"/>
    <property type="match status" value="1"/>
</dbReference>
<feature type="transmembrane region" description="Helical" evidence="6">
    <location>
        <begin position="602"/>
        <end position="625"/>
    </location>
</feature>
<feature type="compositionally biased region" description="Basic residues" evidence="5">
    <location>
        <begin position="193"/>
        <end position="203"/>
    </location>
</feature>
<feature type="domain" description="O-antigen ligase-related" evidence="7">
    <location>
        <begin position="460"/>
        <end position="608"/>
    </location>
</feature>
<feature type="region of interest" description="Disordered" evidence="5">
    <location>
        <begin position="12"/>
        <end position="207"/>
    </location>
</feature>
<feature type="transmembrane region" description="Helical" evidence="6">
    <location>
        <begin position="361"/>
        <end position="381"/>
    </location>
</feature>
<feature type="compositionally biased region" description="Low complexity" evidence="5">
    <location>
        <begin position="170"/>
        <end position="189"/>
    </location>
</feature>
<keyword evidence="4 6" id="KW-0472">Membrane</keyword>
<evidence type="ECO:0000256" key="1">
    <source>
        <dbReference type="ARBA" id="ARBA00004141"/>
    </source>
</evidence>
<feature type="transmembrane region" description="Helical" evidence="6">
    <location>
        <begin position="654"/>
        <end position="673"/>
    </location>
</feature>
<feature type="compositionally biased region" description="Basic and acidic residues" evidence="5">
    <location>
        <begin position="54"/>
        <end position="65"/>
    </location>
</feature>
<dbReference type="Pfam" id="PF04932">
    <property type="entry name" value="Wzy_C"/>
    <property type="match status" value="1"/>
</dbReference>
<dbReference type="GO" id="GO:0016020">
    <property type="term" value="C:membrane"/>
    <property type="evidence" value="ECO:0007669"/>
    <property type="project" value="UniProtKB-SubCell"/>
</dbReference>
<protein>
    <recommendedName>
        <fullName evidence="7">O-antigen ligase-related domain-containing protein</fullName>
    </recommendedName>
</protein>
<feature type="transmembrane region" description="Helical" evidence="6">
    <location>
        <begin position="685"/>
        <end position="707"/>
    </location>
</feature>
<feature type="compositionally biased region" description="Low complexity" evidence="5">
    <location>
        <begin position="152"/>
        <end position="162"/>
    </location>
</feature>
<dbReference type="PANTHER" id="PTHR37422">
    <property type="entry name" value="TEICHURONIC ACID BIOSYNTHESIS PROTEIN TUAE"/>
    <property type="match status" value="1"/>
</dbReference>
<feature type="transmembrane region" description="Helical" evidence="6">
    <location>
        <begin position="412"/>
        <end position="429"/>
    </location>
</feature>
<dbReference type="HOGENOM" id="CLU_314459_0_0_0"/>
<dbReference type="PANTHER" id="PTHR37422:SF23">
    <property type="entry name" value="TEICHURONIC ACID BIOSYNTHESIS PROTEIN TUAE"/>
    <property type="match status" value="1"/>
</dbReference>
<evidence type="ECO:0000313" key="8">
    <source>
        <dbReference type="EMBL" id="ADY59401.1"/>
    </source>
</evidence>